<feature type="domain" description="M23ase beta-sheet core" evidence="1">
    <location>
        <begin position="59"/>
        <end position="152"/>
    </location>
</feature>
<dbReference type="PANTHER" id="PTHR21666:SF270">
    <property type="entry name" value="MUREIN HYDROLASE ACTIVATOR ENVC"/>
    <property type="match status" value="1"/>
</dbReference>
<evidence type="ECO:0000259" key="1">
    <source>
        <dbReference type="Pfam" id="PF01551"/>
    </source>
</evidence>
<proteinExistence type="predicted"/>
<reference evidence="2 3" key="1">
    <citation type="submission" date="2020-03" db="EMBL/GenBank/DDBJ databases">
        <authorList>
            <person name="Wang L."/>
            <person name="He N."/>
            <person name="Li Y."/>
            <person name="Fang Y."/>
            <person name="Zhang F."/>
        </authorList>
    </citation>
    <scope>NUCLEOTIDE SEQUENCE [LARGE SCALE GENOMIC DNA]</scope>
    <source>
        <strain evidence="2 3">36D10-4-7</strain>
    </source>
</reference>
<evidence type="ECO:0000313" key="2">
    <source>
        <dbReference type="EMBL" id="NJR77450.1"/>
    </source>
</evidence>
<organism evidence="2 3">
    <name type="scientific">Sphingomonas corticis</name>
    <dbReference type="NCBI Taxonomy" id="2722791"/>
    <lineage>
        <taxon>Bacteria</taxon>
        <taxon>Pseudomonadati</taxon>
        <taxon>Pseudomonadota</taxon>
        <taxon>Alphaproteobacteria</taxon>
        <taxon>Sphingomonadales</taxon>
        <taxon>Sphingomonadaceae</taxon>
        <taxon>Sphingomonas</taxon>
    </lineage>
</organism>
<sequence>MLSFGPGNGASVRAARVAPAVPAPAAMTQVGRLPVPVAGVRAAQLTDTWGQSRAGGARAHEAIDIMAPRGTPVLAAAPGRVEKLFLSRDGGNTVYVRSTDGRLVFYYAHLDTYRPGLAEGQAVRRGDLLGTVGSTGNASPEAPHLHFSVKRMAQGEGWSAGVPLNPYPLLVEPAGRR</sequence>
<dbReference type="PANTHER" id="PTHR21666">
    <property type="entry name" value="PEPTIDASE-RELATED"/>
    <property type="match status" value="1"/>
</dbReference>
<evidence type="ECO:0000313" key="3">
    <source>
        <dbReference type="Proteomes" id="UP000732399"/>
    </source>
</evidence>
<name>A0ABX1CMX6_9SPHN</name>
<protein>
    <submittedName>
        <fullName evidence="2">M23 family metallopeptidase</fullName>
    </submittedName>
</protein>
<dbReference type="EMBL" id="JAAVJH010000001">
    <property type="protein sequence ID" value="NJR77450.1"/>
    <property type="molecule type" value="Genomic_DNA"/>
</dbReference>
<dbReference type="Pfam" id="PF01551">
    <property type="entry name" value="Peptidase_M23"/>
    <property type="match status" value="1"/>
</dbReference>
<dbReference type="SUPFAM" id="SSF51261">
    <property type="entry name" value="Duplicated hybrid motif"/>
    <property type="match status" value="1"/>
</dbReference>
<dbReference type="CDD" id="cd12797">
    <property type="entry name" value="M23_peptidase"/>
    <property type="match status" value="1"/>
</dbReference>
<dbReference type="InterPro" id="IPR050570">
    <property type="entry name" value="Cell_wall_metabolism_enzyme"/>
</dbReference>
<comment type="caution">
    <text evidence="2">The sequence shown here is derived from an EMBL/GenBank/DDBJ whole genome shotgun (WGS) entry which is preliminary data.</text>
</comment>
<dbReference type="Proteomes" id="UP000732399">
    <property type="component" value="Unassembled WGS sequence"/>
</dbReference>
<dbReference type="Gene3D" id="2.70.70.10">
    <property type="entry name" value="Glucose Permease (Domain IIA)"/>
    <property type="match status" value="1"/>
</dbReference>
<keyword evidence="3" id="KW-1185">Reference proteome</keyword>
<gene>
    <name evidence="2" type="ORF">HBH26_02325</name>
</gene>
<dbReference type="InterPro" id="IPR011055">
    <property type="entry name" value="Dup_hybrid_motif"/>
</dbReference>
<dbReference type="InterPro" id="IPR016047">
    <property type="entry name" value="M23ase_b-sheet_dom"/>
</dbReference>
<accession>A0ABX1CMX6</accession>